<evidence type="ECO:0000256" key="13">
    <source>
        <dbReference type="SAM" id="Phobius"/>
    </source>
</evidence>
<evidence type="ECO:0000256" key="11">
    <source>
        <dbReference type="ARBA" id="ARBA00023180"/>
    </source>
</evidence>
<evidence type="ECO:0000256" key="1">
    <source>
        <dbReference type="ARBA" id="ARBA00003389"/>
    </source>
</evidence>
<evidence type="ECO:0000313" key="15">
    <source>
        <dbReference type="EMBL" id="QSL67020.1"/>
    </source>
</evidence>
<evidence type="ECO:0000256" key="14">
    <source>
        <dbReference type="SAM" id="SignalP"/>
    </source>
</evidence>
<gene>
    <name evidence="15" type="ORF">MERGE_001407</name>
</gene>
<evidence type="ECO:0000256" key="8">
    <source>
        <dbReference type="ARBA" id="ARBA00022824"/>
    </source>
</evidence>
<reference evidence="15" key="1">
    <citation type="submission" date="2020-06" db="EMBL/GenBank/DDBJ databases">
        <title>Genomes of multiple members of Pneumocystis genus reveal paths to human pathogen Pneumocystis jirovecii.</title>
        <authorList>
            <person name="Cisse O.H."/>
            <person name="Ma L."/>
            <person name="Dekker J."/>
            <person name="Khil P."/>
            <person name="Jo J."/>
            <person name="Brenchley J."/>
            <person name="Blair R."/>
            <person name="Pahar B."/>
            <person name="Chabe M."/>
            <person name="Van Rompay K.A."/>
            <person name="Keesler R."/>
            <person name="Sukura A."/>
            <person name="Hirsch V."/>
            <person name="Kutty G."/>
            <person name="Liu Y."/>
            <person name="Peng L."/>
            <person name="Chen J."/>
            <person name="Song J."/>
            <person name="Weissenbacher-Lang C."/>
            <person name="Xu J."/>
            <person name="Upham N.S."/>
            <person name="Stajich J.E."/>
            <person name="Cuomo C.A."/>
            <person name="Cushion M.T."/>
            <person name="Kovacs J.A."/>
        </authorList>
    </citation>
    <scope>NUCLEOTIDE SEQUENCE</scope>
    <source>
        <strain evidence="15">2A</strain>
    </source>
</reference>
<evidence type="ECO:0000256" key="3">
    <source>
        <dbReference type="ARBA" id="ARBA00004586"/>
    </source>
</evidence>
<dbReference type="Proteomes" id="UP000663699">
    <property type="component" value="Chromosome 16"/>
</dbReference>
<keyword evidence="10 13" id="KW-0472">Membrane</keyword>
<evidence type="ECO:0000256" key="7">
    <source>
        <dbReference type="ARBA" id="ARBA00022729"/>
    </source>
</evidence>
<feature type="transmembrane region" description="Helical" evidence="13">
    <location>
        <begin position="481"/>
        <end position="502"/>
    </location>
</feature>
<evidence type="ECO:0000256" key="10">
    <source>
        <dbReference type="ARBA" id="ARBA00023136"/>
    </source>
</evidence>
<dbReference type="GO" id="GO:0031965">
    <property type="term" value="C:nuclear membrane"/>
    <property type="evidence" value="ECO:0007669"/>
    <property type="project" value="UniProtKB-SubCell"/>
</dbReference>
<evidence type="ECO:0000256" key="12">
    <source>
        <dbReference type="ARBA" id="ARBA00023242"/>
    </source>
</evidence>
<name>A0A899FT09_9ASCO</name>
<dbReference type="GO" id="GO:0048288">
    <property type="term" value="P:nuclear membrane fusion involved in karyogamy"/>
    <property type="evidence" value="ECO:0007669"/>
    <property type="project" value="InterPro"/>
</dbReference>
<keyword evidence="8" id="KW-0256">Endoplasmic reticulum</keyword>
<sequence length="550" mass="64469">MTKKRILRWLFCLEILGIFGATSPAEDEFSMNPENTEILLEIADENRPFMPMLETLSLLARKPSCFRSAASSLISLCKELDSDLYEAEKSAFAVKLTLCELGTAHAEIPPACAQESLEKCVKELETRPQWWTSYSGYFRDGHRLQLCFRCYVSRTEVEKDQLLSLHRNLTYAQMAMLRNLKREMDDIDLRIYEKYEFEHKWRDFQEDMERNMLMMRNEVKEMEKRMDFLLSMFTDSIASSFENVDKKLYRVTADLDKVVEKVEEAGSHLQREIKDIGLSSREMWTTAGETVLDSFESIKKINDDLSSIQRNHLDSIVNMLNKIFVSLDFSFGSIESLSRQILSTSTVAETFSKTLKNLTHLYNDLFSSMSSIEALQSKIGNGSLSTIKSMSALVNETMDSLLDQIQQLKDTTKNAQTHIYSWIFSKIPYAFLCFFIFFSPMYKSLGISLVFSYYLWRKFIKSVEHWNISNLFNWPYTVLNIYMNVIYFLVFFTSASCFYYFIKKYRKFTQYLIPSFYKVRQELFKIDQNPSWQRLSIAKKTNRLWNLSGI</sequence>
<dbReference type="PANTHER" id="PTHR28012">
    <property type="entry name" value="NUCLEAR FUSION PROTEIN KAR5"/>
    <property type="match status" value="1"/>
</dbReference>
<feature type="signal peptide" evidence="14">
    <location>
        <begin position="1"/>
        <end position="24"/>
    </location>
</feature>
<organism evidence="15 16">
    <name type="scientific">Pneumocystis wakefieldiae</name>
    <dbReference type="NCBI Taxonomy" id="38082"/>
    <lineage>
        <taxon>Eukaryota</taxon>
        <taxon>Fungi</taxon>
        <taxon>Dikarya</taxon>
        <taxon>Ascomycota</taxon>
        <taxon>Taphrinomycotina</taxon>
        <taxon>Pneumocystomycetes</taxon>
        <taxon>Pneumocystaceae</taxon>
        <taxon>Pneumocystis</taxon>
    </lineage>
</organism>
<evidence type="ECO:0000256" key="9">
    <source>
        <dbReference type="ARBA" id="ARBA00022989"/>
    </source>
</evidence>
<dbReference type="GO" id="GO:0000742">
    <property type="term" value="P:karyogamy involved in conjugation with cellular fusion"/>
    <property type="evidence" value="ECO:0007669"/>
    <property type="project" value="InterPro"/>
</dbReference>
<keyword evidence="6 13" id="KW-0812">Transmembrane</keyword>
<dbReference type="EMBL" id="CP054547">
    <property type="protein sequence ID" value="QSL67020.1"/>
    <property type="molecule type" value="Genomic_DNA"/>
</dbReference>
<comment type="subcellular location">
    <subcellularLocation>
        <location evidence="3">Endoplasmic reticulum membrane</location>
    </subcellularLocation>
    <subcellularLocation>
        <location evidence="2">Nucleus membrane</location>
    </subcellularLocation>
</comment>
<evidence type="ECO:0000256" key="4">
    <source>
        <dbReference type="ARBA" id="ARBA00010473"/>
    </source>
</evidence>
<evidence type="ECO:0000256" key="2">
    <source>
        <dbReference type="ARBA" id="ARBA00004126"/>
    </source>
</evidence>
<keyword evidence="12" id="KW-0539">Nucleus</keyword>
<keyword evidence="7 14" id="KW-0732">Signal</keyword>
<dbReference type="OrthoDB" id="5311848at2759"/>
<keyword evidence="11" id="KW-0325">Glycoprotein</keyword>
<feature type="transmembrane region" description="Helical" evidence="13">
    <location>
        <begin position="429"/>
        <end position="456"/>
    </location>
</feature>
<evidence type="ECO:0000256" key="5">
    <source>
        <dbReference type="ARBA" id="ARBA00022459"/>
    </source>
</evidence>
<dbReference type="PANTHER" id="PTHR28012:SF1">
    <property type="entry name" value="NUCLEAR FUSION PROTEIN KAR5"/>
    <property type="match status" value="1"/>
</dbReference>
<protein>
    <recommendedName>
        <fullName evidence="17">Karyogamy protein 5</fullName>
    </recommendedName>
</protein>
<dbReference type="GO" id="GO:0005789">
    <property type="term" value="C:endoplasmic reticulum membrane"/>
    <property type="evidence" value="ECO:0007669"/>
    <property type="project" value="UniProtKB-SubCell"/>
</dbReference>
<feature type="chain" id="PRO_5034690319" description="Karyogamy protein 5" evidence="14">
    <location>
        <begin position="25"/>
        <end position="550"/>
    </location>
</feature>
<keyword evidence="16" id="KW-1185">Reference proteome</keyword>
<evidence type="ECO:0000313" key="16">
    <source>
        <dbReference type="Proteomes" id="UP000663699"/>
    </source>
</evidence>
<comment type="similarity">
    <text evidence="4">Belongs to the KAR5 family.</text>
</comment>
<keyword evidence="9 13" id="KW-1133">Transmembrane helix</keyword>
<dbReference type="InterPro" id="IPR007292">
    <property type="entry name" value="Nuclear_fusion_Kar5"/>
</dbReference>
<evidence type="ECO:0008006" key="17">
    <source>
        <dbReference type="Google" id="ProtNLM"/>
    </source>
</evidence>
<keyword evidence="5" id="KW-0415">Karyogamy</keyword>
<proteinExistence type="inferred from homology"/>
<accession>A0A899FT09</accession>
<comment type="function">
    <text evidence="1">Required for nuclear membrane fusion during karyogamy.</text>
</comment>
<evidence type="ECO:0000256" key="6">
    <source>
        <dbReference type="ARBA" id="ARBA00022692"/>
    </source>
</evidence>
<dbReference type="AlphaFoldDB" id="A0A899FT09"/>